<comment type="caution">
    <text evidence="2">The sequence shown here is derived from an EMBL/GenBank/DDBJ whole genome shotgun (WGS) entry which is preliminary data.</text>
</comment>
<organism evidence="2 3">
    <name type="scientific">Pelagomonas calceolata</name>
    <dbReference type="NCBI Taxonomy" id="35677"/>
    <lineage>
        <taxon>Eukaryota</taxon>
        <taxon>Sar</taxon>
        <taxon>Stramenopiles</taxon>
        <taxon>Ochrophyta</taxon>
        <taxon>Pelagophyceae</taxon>
        <taxon>Pelagomonadales</taxon>
        <taxon>Pelagomonadaceae</taxon>
        <taxon>Pelagomonas</taxon>
    </lineage>
</organism>
<gene>
    <name evidence="2" type="ORF">PECAL_1P30300</name>
</gene>
<dbReference type="AlphaFoldDB" id="A0A8J2S6W2"/>
<proteinExistence type="predicted"/>
<evidence type="ECO:0000313" key="3">
    <source>
        <dbReference type="Proteomes" id="UP000789595"/>
    </source>
</evidence>
<feature type="compositionally biased region" description="Basic and acidic residues" evidence="1">
    <location>
        <begin position="161"/>
        <end position="174"/>
    </location>
</feature>
<evidence type="ECO:0000313" key="2">
    <source>
        <dbReference type="EMBL" id="CAH0366533.1"/>
    </source>
</evidence>
<protein>
    <submittedName>
        <fullName evidence="2">Uncharacterized protein</fullName>
    </submittedName>
</protein>
<name>A0A8J2S6W2_9STRA</name>
<accession>A0A8J2S6W2</accession>
<dbReference type="EMBL" id="CAKKNE010000001">
    <property type="protein sequence ID" value="CAH0366533.1"/>
    <property type="molecule type" value="Genomic_DNA"/>
</dbReference>
<sequence>WRRHGPLRRRRRAVVLVVAGRSDDAVVFRWRRRRRRRRRHAELREALPHVRAVEDRCGIIQLHEVDRARRVGRAREAPRTDGLEPALDHEPVLVVGAGHLDRPVEDQGKGLHGRVLERAVREDAICQARVVLRLAAPPRPLLHVTIQNRVERRAARRRAPRRGDVARAPDDFRPLRGGVDGLDESVEGPALRRRHQHRLLVLVTRPEHREAARARVDALGVSGAPALVGVVERHAPLAVAALHGRPELRLVVLPAQRRRAVRLRGVAAALALREGRGAGGAAARRRVLPGERARGLERAARGQRVRRVGERRSAVEVVVVAARLHVDGAVVVAAAGVRCGCRRRCRRSHERIDLCLGLWRERQVCELLQEGHGCSYARRAAAARRWRS</sequence>
<evidence type="ECO:0000256" key="1">
    <source>
        <dbReference type="SAM" id="MobiDB-lite"/>
    </source>
</evidence>
<feature type="non-terminal residue" evidence="2">
    <location>
        <position position="1"/>
    </location>
</feature>
<dbReference type="Proteomes" id="UP000789595">
    <property type="component" value="Unassembled WGS sequence"/>
</dbReference>
<keyword evidence="3" id="KW-1185">Reference proteome</keyword>
<reference evidence="2" key="1">
    <citation type="submission" date="2021-11" db="EMBL/GenBank/DDBJ databases">
        <authorList>
            <consortium name="Genoscope - CEA"/>
            <person name="William W."/>
        </authorList>
    </citation>
    <scope>NUCLEOTIDE SEQUENCE</scope>
</reference>
<feature type="region of interest" description="Disordered" evidence="1">
    <location>
        <begin position="153"/>
        <end position="179"/>
    </location>
</feature>